<dbReference type="EMBL" id="OY660872">
    <property type="protein sequence ID" value="CAJ1063450.1"/>
    <property type="molecule type" value="Genomic_DNA"/>
</dbReference>
<feature type="compositionally biased region" description="Basic and acidic residues" evidence="1">
    <location>
        <begin position="316"/>
        <end position="336"/>
    </location>
</feature>
<feature type="region of interest" description="Disordered" evidence="1">
    <location>
        <begin position="295"/>
        <end position="336"/>
    </location>
</feature>
<feature type="compositionally biased region" description="Polar residues" evidence="1">
    <location>
        <begin position="133"/>
        <end position="152"/>
    </location>
</feature>
<feature type="compositionally biased region" description="Polar residues" evidence="1">
    <location>
        <begin position="84"/>
        <end position="100"/>
    </location>
</feature>
<feature type="compositionally biased region" description="Low complexity" evidence="1">
    <location>
        <begin position="74"/>
        <end position="83"/>
    </location>
</feature>
<evidence type="ECO:0000313" key="2">
    <source>
        <dbReference type="EMBL" id="CAJ1063450.1"/>
    </source>
</evidence>
<feature type="compositionally biased region" description="Basic and acidic residues" evidence="1">
    <location>
        <begin position="179"/>
        <end position="190"/>
    </location>
</feature>
<gene>
    <name evidence="2" type="ORF">XNOV1_A039333</name>
</gene>
<feature type="region of interest" description="Disordered" evidence="1">
    <location>
        <begin position="1"/>
        <end position="200"/>
    </location>
</feature>
<organism evidence="2 3">
    <name type="scientific">Xyrichtys novacula</name>
    <name type="common">Pearly razorfish</name>
    <name type="synonym">Hemipteronotus novacula</name>
    <dbReference type="NCBI Taxonomy" id="13765"/>
    <lineage>
        <taxon>Eukaryota</taxon>
        <taxon>Metazoa</taxon>
        <taxon>Chordata</taxon>
        <taxon>Craniata</taxon>
        <taxon>Vertebrata</taxon>
        <taxon>Euteleostomi</taxon>
        <taxon>Actinopterygii</taxon>
        <taxon>Neopterygii</taxon>
        <taxon>Teleostei</taxon>
        <taxon>Neoteleostei</taxon>
        <taxon>Acanthomorphata</taxon>
        <taxon>Eupercaria</taxon>
        <taxon>Labriformes</taxon>
        <taxon>Labridae</taxon>
        <taxon>Xyrichtys</taxon>
    </lineage>
</organism>
<dbReference type="Proteomes" id="UP001178508">
    <property type="component" value="Chromosome 9"/>
</dbReference>
<evidence type="ECO:0000313" key="3">
    <source>
        <dbReference type="Proteomes" id="UP001178508"/>
    </source>
</evidence>
<dbReference type="AlphaFoldDB" id="A0AAV1FR67"/>
<protein>
    <submittedName>
        <fullName evidence="2">Uncharacterized protein LOC117813238 isoform X3</fullName>
    </submittedName>
</protein>
<sequence>MGPHKCRAKLDRERGFSGNKDTPVKPALDRRDKFRKLLPTRHHETIQEEPELDEIKVPTVRPTDPVLKNRKSVYSKSVSHSSSPALTSKGNTFPSATPATPKSGRIVSPAGHPMIQMTPNPMALKSAAKPAQKRSSATPESVQSSMESNTTFSSDDDDDEEDCYSSEASSSSSLPSPEIFRRDSSEDSPGHRSRIKNSTLLDVSHAETIHMYHPPNLSTIIDASSILYEKKCENNQPLGPEAETKQKRVTFEPEKACISKRPTKPAKRRSISHKKKVCFKSPFVFKLSEAKPTSANKVTPHITTKPVGRASPTEQNKPETDPHEAGEGGVKEDESQTVKFFDFDTDSDRDAFFQMMRERSVRLRNAPLFPLTAVKPTNSLIM</sequence>
<evidence type="ECO:0000256" key="1">
    <source>
        <dbReference type="SAM" id="MobiDB-lite"/>
    </source>
</evidence>
<reference evidence="2" key="1">
    <citation type="submission" date="2023-08" db="EMBL/GenBank/DDBJ databases">
        <authorList>
            <person name="Alioto T."/>
            <person name="Alioto T."/>
            <person name="Gomez Garrido J."/>
        </authorList>
    </citation>
    <scope>NUCLEOTIDE SEQUENCE</scope>
</reference>
<feature type="region of interest" description="Disordered" evidence="1">
    <location>
        <begin position="235"/>
        <end position="272"/>
    </location>
</feature>
<feature type="compositionally biased region" description="Acidic residues" evidence="1">
    <location>
        <begin position="154"/>
        <end position="164"/>
    </location>
</feature>
<accession>A0AAV1FR67</accession>
<keyword evidence="3" id="KW-1185">Reference proteome</keyword>
<feature type="compositionally biased region" description="Basic and acidic residues" evidence="1">
    <location>
        <begin position="242"/>
        <end position="257"/>
    </location>
</feature>
<feature type="compositionally biased region" description="Basic residues" evidence="1">
    <location>
        <begin position="261"/>
        <end position="272"/>
    </location>
</feature>
<name>A0AAV1FR67_XYRNO</name>
<proteinExistence type="predicted"/>